<dbReference type="AlphaFoldDB" id="A0A914C0S3"/>
<feature type="region of interest" description="Disordered" evidence="1">
    <location>
        <begin position="123"/>
        <end position="143"/>
    </location>
</feature>
<name>A0A914C0S3_9BILA</name>
<accession>A0A914C0S3</accession>
<sequence>MMLEPVVPEQYYRHRSNSCSGCTATPILSSHRPPALGGRSPQSSFESNGDVGQISLNWMRFNGTIAPFKTLLKSSDSNTPPPTKPSHAIANDSICRVSSYNRIIGLNSSQPLVVTEIYKDRESSDRDCSEERHTSNIRITYDG</sequence>
<organism evidence="2 3">
    <name type="scientific">Acrobeloides nanus</name>
    <dbReference type="NCBI Taxonomy" id="290746"/>
    <lineage>
        <taxon>Eukaryota</taxon>
        <taxon>Metazoa</taxon>
        <taxon>Ecdysozoa</taxon>
        <taxon>Nematoda</taxon>
        <taxon>Chromadorea</taxon>
        <taxon>Rhabditida</taxon>
        <taxon>Tylenchina</taxon>
        <taxon>Cephalobomorpha</taxon>
        <taxon>Cephaloboidea</taxon>
        <taxon>Cephalobidae</taxon>
        <taxon>Acrobeloides</taxon>
    </lineage>
</organism>
<protein>
    <submittedName>
        <fullName evidence="3">Uncharacterized protein</fullName>
    </submittedName>
</protein>
<evidence type="ECO:0000256" key="1">
    <source>
        <dbReference type="SAM" id="MobiDB-lite"/>
    </source>
</evidence>
<reference evidence="3" key="1">
    <citation type="submission" date="2022-11" db="UniProtKB">
        <authorList>
            <consortium name="WormBaseParasite"/>
        </authorList>
    </citation>
    <scope>IDENTIFICATION</scope>
</reference>
<evidence type="ECO:0000313" key="3">
    <source>
        <dbReference type="WBParaSite" id="ACRNAN_Path_1458.g5711.t1"/>
    </source>
</evidence>
<dbReference type="WBParaSite" id="ACRNAN_Path_1458.g5711.t1">
    <property type="protein sequence ID" value="ACRNAN_Path_1458.g5711.t1"/>
    <property type="gene ID" value="ACRNAN_Path_1458.g5711"/>
</dbReference>
<dbReference type="Proteomes" id="UP000887540">
    <property type="component" value="Unplaced"/>
</dbReference>
<feature type="compositionally biased region" description="Basic and acidic residues" evidence="1">
    <location>
        <begin position="123"/>
        <end position="134"/>
    </location>
</feature>
<keyword evidence="2" id="KW-1185">Reference proteome</keyword>
<evidence type="ECO:0000313" key="2">
    <source>
        <dbReference type="Proteomes" id="UP000887540"/>
    </source>
</evidence>
<proteinExistence type="predicted"/>